<dbReference type="PROSITE" id="PS50888">
    <property type="entry name" value="BHLH"/>
    <property type="match status" value="1"/>
</dbReference>
<comment type="caution">
    <text evidence="10">The sequence shown here is derived from an EMBL/GenBank/DDBJ whole genome shotgun (WGS) entry which is preliminary data.</text>
</comment>
<dbReference type="GO" id="GO:0000981">
    <property type="term" value="F:DNA-binding transcription factor activity, RNA polymerase II-specific"/>
    <property type="evidence" value="ECO:0007669"/>
    <property type="project" value="TreeGrafter"/>
</dbReference>
<sequence>MLALSPPLFSSPLENNVMSNELRSDDRIFASNRIQHEDGMLQQSLLFPSPPHPELEFDDQSRASNSAKDSPRSHKKLSHNAYERDRRKKLNSFYSSLRTLLPESDRTKKMSIPSTVSRVVKYIPELQSQVARLSRRKEEVLAEIAKRKGGSPTKEGIEFLINVSATCLNSEEVMVHITVLNKNISLPLSKFLKVLEGEGLQLMNASTLTSFGDKTFYNLHFQVLFGQIKRCTGMEGQIFCEHLVKVIKEKGRDDYSSIQ</sequence>
<dbReference type="SMART" id="SM00353">
    <property type="entry name" value="HLH"/>
    <property type="match status" value="1"/>
</dbReference>
<dbReference type="Gene3D" id="4.10.280.10">
    <property type="entry name" value="Helix-loop-helix DNA-binding domain"/>
    <property type="match status" value="1"/>
</dbReference>
<organism evidence="10 11">
    <name type="scientific">Ananas comosus</name>
    <name type="common">Pineapple</name>
    <name type="synonym">Ananas ananas</name>
    <dbReference type="NCBI Taxonomy" id="4615"/>
    <lineage>
        <taxon>Eukaryota</taxon>
        <taxon>Viridiplantae</taxon>
        <taxon>Streptophyta</taxon>
        <taxon>Embryophyta</taxon>
        <taxon>Tracheophyta</taxon>
        <taxon>Spermatophyta</taxon>
        <taxon>Magnoliopsida</taxon>
        <taxon>Liliopsida</taxon>
        <taxon>Poales</taxon>
        <taxon>Bromeliaceae</taxon>
        <taxon>Bromelioideae</taxon>
        <taxon>Ananas</taxon>
    </lineage>
</organism>
<evidence type="ECO:0000313" key="11">
    <source>
        <dbReference type="Proteomes" id="UP000092600"/>
    </source>
</evidence>
<dbReference type="GO" id="GO:0000977">
    <property type="term" value="F:RNA polymerase II transcription regulatory region sequence-specific DNA binding"/>
    <property type="evidence" value="ECO:0007669"/>
    <property type="project" value="TreeGrafter"/>
</dbReference>
<dbReference type="InterPro" id="IPR015660">
    <property type="entry name" value="MASH1/Ascl1a-like"/>
</dbReference>
<keyword evidence="4" id="KW-0804">Transcription</keyword>
<comment type="function">
    <text evidence="6">Transcription activator that binds to the DNA motif 5'-CACGTGG-3' in the promoter of iron (Fe) deficiency-inducible genes as well as of genes involved in iron homeostasis, thus contributing to basal tolerance to iron deficiency, iron uptake from soil and iron transport, particularly during seed maturation and germination. Promotes the accumulation of mugineic acid family phytosiderophores (MAs). Required for ethylene-mediated signaling during iron deficiency responses. Improves growth and yield, especially in calcareous soil with low iron availability. Promotes iron concentration in shoots and grain.</text>
</comment>
<dbReference type="GO" id="GO:0042594">
    <property type="term" value="P:response to starvation"/>
    <property type="evidence" value="ECO:0007669"/>
    <property type="project" value="UniProtKB-ARBA"/>
</dbReference>
<evidence type="ECO:0000313" key="10">
    <source>
        <dbReference type="EMBL" id="OAY82009.1"/>
    </source>
</evidence>
<dbReference type="GO" id="GO:0046983">
    <property type="term" value="F:protein dimerization activity"/>
    <property type="evidence" value="ECO:0007669"/>
    <property type="project" value="InterPro"/>
</dbReference>
<gene>
    <name evidence="10" type="ORF">ACMD2_01670</name>
</gene>
<evidence type="ECO:0000256" key="3">
    <source>
        <dbReference type="ARBA" id="ARBA00023125"/>
    </source>
</evidence>
<evidence type="ECO:0000256" key="6">
    <source>
        <dbReference type="ARBA" id="ARBA00056447"/>
    </source>
</evidence>
<evidence type="ECO:0000259" key="9">
    <source>
        <dbReference type="PROSITE" id="PS50888"/>
    </source>
</evidence>
<proteinExistence type="inferred from homology"/>
<evidence type="ECO:0000256" key="7">
    <source>
        <dbReference type="ARBA" id="ARBA00074844"/>
    </source>
</evidence>
<name>A0A199VYD7_ANACO</name>
<dbReference type="Pfam" id="PF00010">
    <property type="entry name" value="HLH"/>
    <property type="match status" value="1"/>
</dbReference>
<dbReference type="InterPro" id="IPR036638">
    <property type="entry name" value="HLH_DNA-bd_sf"/>
</dbReference>
<reference evidence="10 11" key="1">
    <citation type="journal article" date="2016" name="DNA Res.">
        <title>The draft genome of MD-2 pineapple using hybrid error correction of long reads.</title>
        <authorList>
            <person name="Redwan R.M."/>
            <person name="Saidin A."/>
            <person name="Kumar S.V."/>
        </authorList>
    </citation>
    <scope>NUCLEOTIDE SEQUENCE [LARGE SCALE GENOMIC DNA]</scope>
    <source>
        <strain evidence="11">cv. MD2</strain>
        <tissue evidence="10">Leaf</tissue>
    </source>
</reference>
<evidence type="ECO:0000256" key="4">
    <source>
        <dbReference type="ARBA" id="ARBA00023163"/>
    </source>
</evidence>
<evidence type="ECO:0000256" key="1">
    <source>
        <dbReference type="ARBA" id="ARBA00005510"/>
    </source>
</evidence>
<keyword evidence="5" id="KW-0539">Nucleus</keyword>
<dbReference type="AlphaFoldDB" id="A0A199VYD7"/>
<keyword evidence="2" id="KW-0805">Transcription regulation</keyword>
<feature type="region of interest" description="Disordered" evidence="8">
    <location>
        <begin position="44"/>
        <end position="82"/>
    </location>
</feature>
<accession>A0A199VYD7</accession>
<dbReference type="GO" id="GO:0090575">
    <property type="term" value="C:RNA polymerase II transcription regulator complex"/>
    <property type="evidence" value="ECO:0007669"/>
    <property type="project" value="TreeGrafter"/>
</dbReference>
<comment type="similarity">
    <text evidence="1">Belongs to the bHLH protein family.</text>
</comment>
<dbReference type="SUPFAM" id="SSF47459">
    <property type="entry name" value="HLH, helix-loop-helix DNA-binding domain"/>
    <property type="match status" value="1"/>
</dbReference>
<evidence type="ECO:0000256" key="5">
    <source>
        <dbReference type="ARBA" id="ARBA00023242"/>
    </source>
</evidence>
<dbReference type="CDD" id="cd18914">
    <property type="entry name" value="bHLH_AtORG2_like"/>
    <property type="match status" value="1"/>
</dbReference>
<dbReference type="FunFam" id="4.10.280.10:FF:000074">
    <property type="entry name" value="Transcription factor ORG2"/>
    <property type="match status" value="1"/>
</dbReference>
<evidence type="ECO:0000256" key="8">
    <source>
        <dbReference type="SAM" id="MobiDB-lite"/>
    </source>
</evidence>
<dbReference type="InterPro" id="IPR011598">
    <property type="entry name" value="bHLH_dom"/>
</dbReference>
<dbReference type="PANTHER" id="PTHR13935">
    <property type="entry name" value="ACHAETE-SCUTE TRANSCRIPTION FACTOR-RELATED"/>
    <property type="match status" value="1"/>
</dbReference>
<protein>
    <recommendedName>
        <fullName evidence="7">Protein IRON-RELATED TRANSCRIPTION FACTOR 2</fullName>
    </recommendedName>
</protein>
<dbReference type="Proteomes" id="UP000092600">
    <property type="component" value="Unassembled WGS sequence"/>
</dbReference>
<dbReference type="STRING" id="4615.A0A199VYD7"/>
<evidence type="ECO:0000256" key="2">
    <source>
        <dbReference type="ARBA" id="ARBA00023015"/>
    </source>
</evidence>
<dbReference type="EMBL" id="LSRQ01000555">
    <property type="protein sequence ID" value="OAY82009.1"/>
    <property type="molecule type" value="Genomic_DNA"/>
</dbReference>
<feature type="domain" description="BHLH" evidence="9">
    <location>
        <begin position="74"/>
        <end position="126"/>
    </location>
</feature>
<dbReference type="PANTHER" id="PTHR13935:SF41">
    <property type="entry name" value="TRANSCRIPTION FACTOR ORG2-RELATED"/>
    <property type="match status" value="1"/>
</dbReference>
<keyword evidence="3" id="KW-0238">DNA-binding</keyword>